<evidence type="ECO:0000313" key="2">
    <source>
        <dbReference type="EMBL" id="QEC63330.1"/>
    </source>
</evidence>
<keyword evidence="1" id="KW-0812">Transmembrane</keyword>
<dbReference type="Proteomes" id="UP000321479">
    <property type="component" value="Chromosome"/>
</dbReference>
<gene>
    <name evidence="2" type="ORF">FRZ54_12345</name>
</gene>
<dbReference type="EMBL" id="CP042436">
    <property type="protein sequence ID" value="QEC63330.1"/>
    <property type="molecule type" value="Genomic_DNA"/>
</dbReference>
<sequence>MTTIEHKELRGITLKNLIVTIVSTASIVASVMTTYFQLRNDLHDIRQKQEADARVNDLRLKVLESEVSILQQQVDEIKNERTVAFRQKN</sequence>
<protein>
    <submittedName>
        <fullName evidence="2">Uncharacterized protein</fullName>
    </submittedName>
</protein>
<organism evidence="2 3">
    <name type="scientific">Mucilaginibacter ginsenosidivorans</name>
    <dbReference type="NCBI Taxonomy" id="398053"/>
    <lineage>
        <taxon>Bacteria</taxon>
        <taxon>Pseudomonadati</taxon>
        <taxon>Bacteroidota</taxon>
        <taxon>Sphingobacteriia</taxon>
        <taxon>Sphingobacteriales</taxon>
        <taxon>Sphingobacteriaceae</taxon>
        <taxon>Mucilaginibacter</taxon>
    </lineage>
</organism>
<feature type="transmembrane region" description="Helical" evidence="1">
    <location>
        <begin position="17"/>
        <end position="38"/>
    </location>
</feature>
<name>A0A5B8UW30_9SPHI</name>
<dbReference type="RefSeq" id="WP_147031906.1">
    <property type="nucleotide sequence ID" value="NZ_CP042436.1"/>
</dbReference>
<keyword evidence="3" id="KW-1185">Reference proteome</keyword>
<dbReference type="AlphaFoldDB" id="A0A5B8UW30"/>
<dbReference type="KEGG" id="mgin:FRZ54_12345"/>
<evidence type="ECO:0000313" key="3">
    <source>
        <dbReference type="Proteomes" id="UP000321479"/>
    </source>
</evidence>
<reference evidence="2 3" key="1">
    <citation type="journal article" date="2017" name="Curr. Microbiol.">
        <title>Mucilaginibacter ginsenosidivorans sp. nov., Isolated from Soil of Ginseng Field.</title>
        <authorList>
            <person name="Kim M.M."/>
            <person name="Siddiqi M.Z."/>
            <person name="Im W.T."/>
        </authorList>
    </citation>
    <scope>NUCLEOTIDE SEQUENCE [LARGE SCALE GENOMIC DNA]</scope>
    <source>
        <strain evidence="2 3">Gsoil 3017</strain>
    </source>
</reference>
<keyword evidence="1" id="KW-1133">Transmembrane helix</keyword>
<keyword evidence="1" id="KW-0472">Membrane</keyword>
<evidence type="ECO:0000256" key="1">
    <source>
        <dbReference type="SAM" id="Phobius"/>
    </source>
</evidence>
<proteinExistence type="predicted"/>
<dbReference type="OrthoDB" id="797642at2"/>
<accession>A0A5B8UW30</accession>